<dbReference type="InterPro" id="IPR036390">
    <property type="entry name" value="WH_DNA-bd_sf"/>
</dbReference>
<keyword evidence="2" id="KW-1133">Transmembrane helix</keyword>
<gene>
    <name evidence="3" type="ORF">NUZ5A_20537</name>
</gene>
<dbReference type="SUPFAM" id="SSF46785">
    <property type="entry name" value="Winged helix' DNA-binding domain"/>
    <property type="match status" value="1"/>
</dbReference>
<keyword evidence="2" id="KW-0812">Transmembrane</keyword>
<keyword evidence="2" id="KW-0472">Membrane</keyword>
<sequence length="403" mass="44538">MENHEAVLCNPQEIPNLEGMLFVRIADILNRMLKAPLILFGLLLTVVLPANSFGSTLRMVDFTVYPDGTTHVSQEVLSSPQDAEIVVELFGITIENFVAQDQDGLLLSYEIIGDTAKIDTFGATSIFVGYDSYDLVTKNGRIWTFKVDSPIDYTLTLPQNTVVVGMTSIPNSVLTVGDQPRLSLANGPNEVDYFFGVTGRGTIVGNLISGVEEMVGRLENQGIATFEIKTKLDAAKKAFEERKYDQAEKLANEAKVLAEAAEGSSKGNSTTNNPLTYFSNNIVGIATSIAAIGGAITTITLIAKRTKSVLKKTNHVERNVDEAEQDVDDMSTGQEMREDDKQLVEFIAQNGGQAYERDLRKKFLMPRTTMWRAVKRLERQGIIEIEKKDFQNLVKLKKKEEGL</sequence>
<evidence type="ECO:0000313" key="3">
    <source>
        <dbReference type="EMBL" id="CAE6488960.1"/>
    </source>
</evidence>
<comment type="caution">
    <text evidence="3">The sequence shown here is derived from an EMBL/GenBank/DDBJ whole genome shotgun (WGS) entry which is preliminary data.</text>
</comment>
<evidence type="ECO:0000313" key="4">
    <source>
        <dbReference type="Proteomes" id="UP000655759"/>
    </source>
</evidence>
<organism evidence="3 4">
    <name type="scientific">Candidatus Nitrosotenuis uzonensis</name>
    <dbReference type="NCBI Taxonomy" id="1407055"/>
    <lineage>
        <taxon>Archaea</taxon>
        <taxon>Nitrososphaerota</taxon>
        <taxon>Candidatus Nitrosotenuis</taxon>
    </lineage>
</organism>
<keyword evidence="1" id="KW-0175">Coiled coil</keyword>
<feature type="transmembrane region" description="Helical" evidence="2">
    <location>
        <begin position="282"/>
        <end position="303"/>
    </location>
</feature>
<feature type="coiled-coil region" evidence="1">
    <location>
        <begin position="237"/>
        <end position="264"/>
    </location>
</feature>
<accession>A0A812F522</accession>
<proteinExistence type="predicted"/>
<name>A0A812F522_9ARCH</name>
<dbReference type="EMBL" id="CAJNAQ010000002">
    <property type="protein sequence ID" value="CAE6488960.1"/>
    <property type="molecule type" value="Genomic_DNA"/>
</dbReference>
<feature type="transmembrane region" description="Helical" evidence="2">
    <location>
        <begin position="32"/>
        <end position="50"/>
    </location>
</feature>
<protein>
    <submittedName>
        <fullName evidence="3">Uncharacterized protein</fullName>
    </submittedName>
</protein>
<reference evidence="3" key="1">
    <citation type="submission" date="2021-02" db="EMBL/GenBank/DDBJ databases">
        <authorList>
            <person name="Han P."/>
        </authorList>
    </citation>
    <scope>NUCLEOTIDE SEQUENCE</scope>
    <source>
        <strain evidence="3">Candidatus Nitrosotenuis uzonensis 5A</strain>
    </source>
</reference>
<evidence type="ECO:0000256" key="1">
    <source>
        <dbReference type="SAM" id="Coils"/>
    </source>
</evidence>
<dbReference type="RefSeq" id="WP_239654874.1">
    <property type="nucleotide sequence ID" value="NZ_CAJNAQ010000002.1"/>
</dbReference>
<dbReference type="Gene3D" id="1.20.1270.390">
    <property type="match status" value="1"/>
</dbReference>
<dbReference type="Proteomes" id="UP000655759">
    <property type="component" value="Unassembled WGS sequence"/>
</dbReference>
<dbReference type="AlphaFoldDB" id="A0A812F522"/>
<evidence type="ECO:0000256" key="2">
    <source>
        <dbReference type="SAM" id="Phobius"/>
    </source>
</evidence>